<dbReference type="AlphaFoldDB" id="A0A4C1X3H7"/>
<reference evidence="1 2" key="1">
    <citation type="journal article" date="2019" name="Commun. Biol.">
        <title>The bagworm genome reveals a unique fibroin gene that provides high tensile strength.</title>
        <authorList>
            <person name="Kono N."/>
            <person name="Nakamura H."/>
            <person name="Ohtoshi R."/>
            <person name="Tomita M."/>
            <person name="Numata K."/>
            <person name="Arakawa K."/>
        </authorList>
    </citation>
    <scope>NUCLEOTIDE SEQUENCE [LARGE SCALE GENOMIC DNA]</scope>
</reference>
<protein>
    <submittedName>
        <fullName evidence="1">Uncharacterized protein</fullName>
    </submittedName>
</protein>
<dbReference type="Proteomes" id="UP000299102">
    <property type="component" value="Unassembled WGS sequence"/>
</dbReference>
<sequence length="116" mass="13259">MSCLPPVRRQPSNPCAVGVRNAEVATEWFVGDKEWLLTAIYQIRSGTYGPRCAPRYGACDLIRHKTSLLSSRRLDDSSVDLFVVRIQPGTYWFEYDALNYHEPLPQHLRKGLYSGE</sequence>
<evidence type="ECO:0000313" key="2">
    <source>
        <dbReference type="Proteomes" id="UP000299102"/>
    </source>
</evidence>
<name>A0A4C1X3H7_EUMVA</name>
<accession>A0A4C1X3H7</accession>
<dbReference type="EMBL" id="BGZK01000731">
    <property type="protein sequence ID" value="GBP58261.1"/>
    <property type="molecule type" value="Genomic_DNA"/>
</dbReference>
<keyword evidence="2" id="KW-1185">Reference proteome</keyword>
<comment type="caution">
    <text evidence="1">The sequence shown here is derived from an EMBL/GenBank/DDBJ whole genome shotgun (WGS) entry which is preliminary data.</text>
</comment>
<gene>
    <name evidence="1" type="ORF">EVAR_38323_1</name>
</gene>
<proteinExistence type="predicted"/>
<organism evidence="1 2">
    <name type="scientific">Eumeta variegata</name>
    <name type="common">Bagworm moth</name>
    <name type="synonym">Eumeta japonica</name>
    <dbReference type="NCBI Taxonomy" id="151549"/>
    <lineage>
        <taxon>Eukaryota</taxon>
        <taxon>Metazoa</taxon>
        <taxon>Ecdysozoa</taxon>
        <taxon>Arthropoda</taxon>
        <taxon>Hexapoda</taxon>
        <taxon>Insecta</taxon>
        <taxon>Pterygota</taxon>
        <taxon>Neoptera</taxon>
        <taxon>Endopterygota</taxon>
        <taxon>Lepidoptera</taxon>
        <taxon>Glossata</taxon>
        <taxon>Ditrysia</taxon>
        <taxon>Tineoidea</taxon>
        <taxon>Psychidae</taxon>
        <taxon>Oiketicinae</taxon>
        <taxon>Eumeta</taxon>
    </lineage>
</organism>
<evidence type="ECO:0000313" key="1">
    <source>
        <dbReference type="EMBL" id="GBP58261.1"/>
    </source>
</evidence>